<dbReference type="Gene3D" id="3.40.1020.10">
    <property type="entry name" value="Biosynthetic Threonine Deaminase, Domain 3"/>
    <property type="match status" value="1"/>
</dbReference>
<dbReference type="GO" id="GO:0009097">
    <property type="term" value="P:isoleucine biosynthetic process"/>
    <property type="evidence" value="ECO:0007669"/>
    <property type="project" value="UniProtKB-UniRule"/>
</dbReference>
<dbReference type="InterPro" id="IPR000634">
    <property type="entry name" value="Ser/Thr_deHydtase_PyrdxlP-BS"/>
</dbReference>
<dbReference type="NCBIfam" id="TIGR02079">
    <property type="entry name" value="THD1"/>
    <property type="match status" value="1"/>
</dbReference>
<evidence type="ECO:0000256" key="8">
    <source>
        <dbReference type="ARBA" id="ARBA00022898"/>
    </source>
</evidence>
<keyword evidence="8 12" id="KW-0663">Pyridoxal phosphate</keyword>
<dbReference type="Pfam" id="PF00291">
    <property type="entry name" value="PALP"/>
    <property type="match status" value="1"/>
</dbReference>
<sequence length="422" mass="46313">MTAAPTLTWVPTIDDVLDAKQRLSGVAVRTPLVPNMQLSKRYKANVLLKREDLQPVRSYKLRGAYNKIVSLGSDELANGVVCASAGNHAQGVAYSCSALKVKGTIFMPEPTPKQKVKKVRMFGGEFVDVRIVGDTFDDSLAAAVAFCQEHKAQFIHPFDDAKVIEGQATVGLEIFEDCSESIDYIVVPVGGGGLISGIIGVMQQLHPNVKIIAVEPEGAPSLRRAIEEKMPVTVDEIETFVDGAAVKRIGDLTFGVCFNSIHRVVNVPEGKVCTTMLSLYNDDAIVVEPAGALSVAALDYLAPEIAGKNVVCILSGSNNDITRMEEIKERSLLHEGLKHYFVIRFPQRAGALRYFVEHILGPNDDITHFQYSKKTNREKGPAVVGIELKDQDDFEPLLQRMKAARYFGEYLNDSPHLFELIV</sequence>
<comment type="catalytic activity">
    <reaction evidence="1 12">
        <text>L-threonine = 2-oxobutanoate + NH4(+)</text>
        <dbReference type="Rhea" id="RHEA:22108"/>
        <dbReference type="ChEBI" id="CHEBI:16763"/>
        <dbReference type="ChEBI" id="CHEBI:28938"/>
        <dbReference type="ChEBI" id="CHEBI:57926"/>
        <dbReference type="EC" id="4.3.1.19"/>
    </reaction>
</comment>
<dbReference type="Proteomes" id="UP000294830">
    <property type="component" value="Unassembled WGS sequence"/>
</dbReference>
<keyword evidence="10 12" id="KW-0100">Branched-chain amino acid biosynthesis</keyword>
<name>A0A4R2EAU9_9BACT</name>
<dbReference type="GO" id="GO:0003941">
    <property type="term" value="F:L-serine ammonia-lyase activity"/>
    <property type="evidence" value="ECO:0007669"/>
    <property type="project" value="TreeGrafter"/>
</dbReference>
<dbReference type="InterPro" id="IPR038110">
    <property type="entry name" value="TD_ACT-like_sf"/>
</dbReference>
<dbReference type="InterPro" id="IPR036052">
    <property type="entry name" value="TrpB-like_PALP_sf"/>
</dbReference>
<evidence type="ECO:0000259" key="13">
    <source>
        <dbReference type="PROSITE" id="PS51672"/>
    </source>
</evidence>
<evidence type="ECO:0000256" key="7">
    <source>
        <dbReference type="ARBA" id="ARBA00022624"/>
    </source>
</evidence>
<dbReference type="AlphaFoldDB" id="A0A4R2EAU9"/>
<accession>A0A4R2EAU9</accession>
<dbReference type="EC" id="4.3.1.19" evidence="12"/>
<dbReference type="PROSITE" id="PS00165">
    <property type="entry name" value="DEHYDRATASE_SER_THR"/>
    <property type="match status" value="1"/>
</dbReference>
<protein>
    <recommendedName>
        <fullName evidence="12">L-threonine dehydratase</fullName>
        <ecNumber evidence="12">4.3.1.19</ecNumber>
    </recommendedName>
    <alternativeName>
        <fullName evidence="12">Threonine deaminase</fullName>
    </alternativeName>
</protein>
<evidence type="ECO:0000256" key="10">
    <source>
        <dbReference type="ARBA" id="ARBA00023304"/>
    </source>
</evidence>
<evidence type="ECO:0000313" key="15">
    <source>
        <dbReference type="Proteomes" id="UP000294830"/>
    </source>
</evidence>
<dbReference type="Pfam" id="PF00585">
    <property type="entry name" value="Thr_dehydrat_C"/>
    <property type="match status" value="1"/>
</dbReference>
<reference evidence="14 15" key="1">
    <citation type="submission" date="2019-03" db="EMBL/GenBank/DDBJ databases">
        <title>Genomic Encyclopedia of Archaeal and Bacterial Type Strains, Phase II (KMG-II): from individual species to whole genera.</title>
        <authorList>
            <person name="Goeker M."/>
        </authorList>
    </citation>
    <scope>NUCLEOTIDE SEQUENCE [LARGE SCALE GENOMIC DNA]</scope>
    <source>
        <strain evidence="14 15">RL-C</strain>
    </source>
</reference>
<evidence type="ECO:0000256" key="3">
    <source>
        <dbReference type="ARBA" id="ARBA00004810"/>
    </source>
</evidence>
<dbReference type="GO" id="GO:0006565">
    <property type="term" value="P:L-serine catabolic process"/>
    <property type="evidence" value="ECO:0007669"/>
    <property type="project" value="TreeGrafter"/>
</dbReference>
<evidence type="ECO:0000313" key="14">
    <source>
        <dbReference type="EMBL" id="TCN65433.1"/>
    </source>
</evidence>
<evidence type="ECO:0000256" key="5">
    <source>
        <dbReference type="ARBA" id="ARBA00011881"/>
    </source>
</evidence>
<feature type="domain" description="ACT-like" evidence="13">
    <location>
        <begin position="339"/>
        <end position="413"/>
    </location>
</feature>
<comment type="similarity">
    <text evidence="4 12">Belongs to the serine/threonine dehydratase family.</text>
</comment>
<dbReference type="Gene3D" id="3.40.50.1100">
    <property type="match status" value="2"/>
</dbReference>
<dbReference type="CDD" id="cd01562">
    <property type="entry name" value="Thr-dehyd"/>
    <property type="match status" value="1"/>
</dbReference>
<dbReference type="InterPro" id="IPR050147">
    <property type="entry name" value="Ser/Thr_Dehydratase"/>
</dbReference>
<dbReference type="InterPro" id="IPR001926">
    <property type="entry name" value="TrpB-like_PALP"/>
</dbReference>
<dbReference type="RefSeq" id="WP_131839809.1">
    <property type="nucleotide sequence ID" value="NZ_SLWB01000011.1"/>
</dbReference>
<dbReference type="PANTHER" id="PTHR48078:SF11">
    <property type="entry name" value="THREONINE DEHYDRATASE, MITOCHONDRIAL"/>
    <property type="match status" value="1"/>
</dbReference>
<keyword evidence="9 12" id="KW-0456">Lyase</keyword>
<comment type="cofactor">
    <cofactor evidence="2 12">
        <name>pyridoxal 5'-phosphate</name>
        <dbReference type="ChEBI" id="CHEBI:597326"/>
    </cofactor>
</comment>
<evidence type="ECO:0000256" key="11">
    <source>
        <dbReference type="ARBA" id="ARBA00025527"/>
    </source>
</evidence>
<organism evidence="14 15">
    <name type="scientific">Acetobacteroides hydrogenigenes</name>
    <dbReference type="NCBI Taxonomy" id="979970"/>
    <lineage>
        <taxon>Bacteria</taxon>
        <taxon>Pseudomonadati</taxon>
        <taxon>Bacteroidota</taxon>
        <taxon>Bacteroidia</taxon>
        <taxon>Bacteroidales</taxon>
        <taxon>Rikenellaceae</taxon>
        <taxon>Acetobacteroides</taxon>
    </lineage>
</organism>
<dbReference type="SUPFAM" id="SSF53686">
    <property type="entry name" value="Tryptophan synthase beta subunit-like PLP-dependent enzymes"/>
    <property type="match status" value="1"/>
</dbReference>
<dbReference type="GO" id="GO:0030170">
    <property type="term" value="F:pyridoxal phosphate binding"/>
    <property type="evidence" value="ECO:0007669"/>
    <property type="project" value="InterPro"/>
</dbReference>
<dbReference type="NCBIfam" id="NF006390">
    <property type="entry name" value="PRK08639.1"/>
    <property type="match status" value="1"/>
</dbReference>
<dbReference type="EMBL" id="SLWB01000011">
    <property type="protein sequence ID" value="TCN65433.1"/>
    <property type="molecule type" value="Genomic_DNA"/>
</dbReference>
<dbReference type="FunFam" id="3.40.50.1100:FF:000005">
    <property type="entry name" value="Threonine dehydratase catabolic"/>
    <property type="match status" value="1"/>
</dbReference>
<evidence type="ECO:0000256" key="2">
    <source>
        <dbReference type="ARBA" id="ARBA00001933"/>
    </source>
</evidence>
<dbReference type="PROSITE" id="PS51672">
    <property type="entry name" value="ACT_LIKE"/>
    <property type="match status" value="1"/>
</dbReference>
<keyword evidence="6 12" id="KW-0028">Amino-acid biosynthesis</keyword>
<keyword evidence="15" id="KW-1185">Reference proteome</keyword>
<evidence type="ECO:0000256" key="1">
    <source>
        <dbReference type="ARBA" id="ARBA00001274"/>
    </source>
</evidence>
<dbReference type="PANTHER" id="PTHR48078">
    <property type="entry name" value="THREONINE DEHYDRATASE, MITOCHONDRIAL-RELATED"/>
    <property type="match status" value="1"/>
</dbReference>
<comment type="caution">
    <text evidence="14">The sequence shown here is derived from an EMBL/GenBank/DDBJ whole genome shotgun (WGS) entry which is preliminary data.</text>
</comment>
<evidence type="ECO:0000256" key="6">
    <source>
        <dbReference type="ARBA" id="ARBA00022605"/>
    </source>
</evidence>
<comment type="subunit">
    <text evidence="5 12">Homotetramer.</text>
</comment>
<comment type="function">
    <text evidence="11 12">Catalyzes the anaerobic formation of alpha-ketobutyrate and ammonia from threonine in a two-step reaction. The first step involved a dehydration of threonine and a production of enamine intermediates (aminocrotonate), which tautomerizes to its imine form (iminobutyrate). Both intermediates are unstable and short-lived. The second step is the nonenzymatic hydrolysis of the enamine/imine intermediates to form 2-ketobutyrate and free ammonia. In the low water environment of the cell, the second step is accelerated by RidA.</text>
</comment>
<dbReference type="GO" id="GO:0004794">
    <property type="term" value="F:threonine deaminase activity"/>
    <property type="evidence" value="ECO:0007669"/>
    <property type="project" value="UniProtKB-UniRule"/>
</dbReference>
<evidence type="ECO:0000256" key="9">
    <source>
        <dbReference type="ARBA" id="ARBA00023239"/>
    </source>
</evidence>
<dbReference type="UniPathway" id="UPA00047">
    <property type="reaction ID" value="UER00054"/>
</dbReference>
<gene>
    <name evidence="12" type="primary">ilvA</name>
    <name evidence="14" type="ORF">CLV25_111113</name>
</gene>
<proteinExistence type="inferred from homology"/>
<evidence type="ECO:0000256" key="12">
    <source>
        <dbReference type="RuleBase" id="RU362012"/>
    </source>
</evidence>
<keyword evidence="7 12" id="KW-0412">Isoleucine biosynthesis</keyword>
<dbReference type="GO" id="GO:0006567">
    <property type="term" value="P:L-threonine catabolic process"/>
    <property type="evidence" value="ECO:0007669"/>
    <property type="project" value="TreeGrafter"/>
</dbReference>
<dbReference type="InterPro" id="IPR001721">
    <property type="entry name" value="TD_ACT-like"/>
</dbReference>
<dbReference type="InterPro" id="IPR011820">
    <property type="entry name" value="IlvA"/>
</dbReference>
<dbReference type="CDD" id="cd04907">
    <property type="entry name" value="ACT_ThrD-I_2"/>
    <property type="match status" value="1"/>
</dbReference>
<evidence type="ECO:0000256" key="4">
    <source>
        <dbReference type="ARBA" id="ARBA00010869"/>
    </source>
</evidence>
<dbReference type="OrthoDB" id="9811476at2"/>
<comment type="pathway">
    <text evidence="3 12">Amino-acid biosynthesis; L-isoleucine biosynthesis; 2-oxobutanoate from L-threonine: step 1/1.</text>
</comment>